<dbReference type="EMBL" id="JBEFKJ010000010">
    <property type="protein sequence ID" value="KAL2043779.1"/>
    <property type="molecule type" value="Genomic_DNA"/>
</dbReference>
<comment type="caution">
    <text evidence="2">The sequence shown here is derived from an EMBL/GenBank/DDBJ whole genome shotgun (WGS) entry which is preliminary data.</text>
</comment>
<evidence type="ECO:0000256" key="1">
    <source>
        <dbReference type="SAM" id="MobiDB-lite"/>
    </source>
</evidence>
<dbReference type="Proteomes" id="UP001590950">
    <property type="component" value="Unassembled WGS sequence"/>
</dbReference>
<sequence length="159" mass="17518">MLSQDQAIMFVGFIKSANLLGDRLWTSAAERAGGEGVSSKEYHGQILAGAGIKDSTHVDLPQHQRQEHSNPSNLPTLASEHKITEAAADDPNLTWQSSARSKTQPTLWYCHSCNSGPYNFKIFKAQHALQHRPGSDLASNQQKNGRLRVTQHKLCSKSL</sequence>
<gene>
    <name evidence="2" type="ORF">N7G274_003298</name>
</gene>
<protein>
    <submittedName>
        <fullName evidence="2">Uncharacterized protein</fullName>
    </submittedName>
</protein>
<evidence type="ECO:0000313" key="2">
    <source>
        <dbReference type="EMBL" id="KAL2043779.1"/>
    </source>
</evidence>
<evidence type="ECO:0000313" key="3">
    <source>
        <dbReference type="Proteomes" id="UP001590950"/>
    </source>
</evidence>
<feature type="region of interest" description="Disordered" evidence="1">
    <location>
        <begin position="133"/>
        <end position="159"/>
    </location>
</feature>
<feature type="compositionally biased region" description="Basic residues" evidence="1">
    <location>
        <begin position="145"/>
        <end position="159"/>
    </location>
</feature>
<accession>A0ABR4AEA0</accession>
<proteinExistence type="predicted"/>
<keyword evidence="3" id="KW-1185">Reference proteome</keyword>
<organism evidence="2 3">
    <name type="scientific">Stereocaulon virgatum</name>
    <dbReference type="NCBI Taxonomy" id="373712"/>
    <lineage>
        <taxon>Eukaryota</taxon>
        <taxon>Fungi</taxon>
        <taxon>Dikarya</taxon>
        <taxon>Ascomycota</taxon>
        <taxon>Pezizomycotina</taxon>
        <taxon>Lecanoromycetes</taxon>
        <taxon>OSLEUM clade</taxon>
        <taxon>Lecanoromycetidae</taxon>
        <taxon>Lecanorales</taxon>
        <taxon>Lecanorineae</taxon>
        <taxon>Stereocaulaceae</taxon>
        <taxon>Stereocaulon</taxon>
    </lineage>
</organism>
<reference evidence="2 3" key="1">
    <citation type="submission" date="2024-09" db="EMBL/GenBank/DDBJ databases">
        <title>Rethinking Asexuality: The Enigmatic Case of Functional Sexual Genes in Lepraria (Stereocaulaceae).</title>
        <authorList>
            <person name="Doellman M."/>
            <person name="Sun Y."/>
            <person name="Barcenas-Pena A."/>
            <person name="Lumbsch H.T."/>
            <person name="Grewe F."/>
        </authorList>
    </citation>
    <scope>NUCLEOTIDE SEQUENCE [LARGE SCALE GENOMIC DNA]</scope>
    <source>
        <strain evidence="2 3">Mercado 3170</strain>
    </source>
</reference>
<name>A0ABR4AEA0_9LECA</name>